<dbReference type="Proteomes" id="UP000830837">
    <property type="component" value="Chromosome"/>
</dbReference>
<evidence type="ECO:0000313" key="2">
    <source>
        <dbReference type="Proteomes" id="UP000830837"/>
    </source>
</evidence>
<proteinExistence type="predicted"/>
<protein>
    <submittedName>
        <fullName evidence="1">Uncharacterized protein</fullName>
    </submittedName>
</protein>
<sequence length="70" mass="7717">MNSLKKMMLISIFTLVLLILCMTVSPKSSQAAIRGFMGTWDLDGDGSNELAYNLGQRLEIQNQEASALHT</sequence>
<evidence type="ECO:0000313" key="1">
    <source>
        <dbReference type="EMBL" id="UPV77862.1"/>
    </source>
</evidence>
<accession>A0ACD3ZVB1</accession>
<reference evidence="1" key="1">
    <citation type="submission" date="2022-04" db="EMBL/GenBank/DDBJ databases">
        <title>Complete genome of Bacillus.</title>
        <authorList>
            <person name="Kong X."/>
            <person name="Hou M."/>
        </authorList>
    </citation>
    <scope>NUCLEOTIDE SEQUENCE</scope>
    <source>
        <strain evidence="1">A78.1</strain>
    </source>
</reference>
<dbReference type="EMBL" id="CP096590">
    <property type="protein sequence ID" value="UPV77862.1"/>
    <property type="molecule type" value="Genomic_DNA"/>
</dbReference>
<organism evidence="1 2">
    <name type="scientific">Bacillus rugosus</name>
    <dbReference type="NCBI Taxonomy" id="2715209"/>
    <lineage>
        <taxon>Bacteria</taxon>
        <taxon>Bacillati</taxon>
        <taxon>Bacillota</taxon>
        <taxon>Bacilli</taxon>
        <taxon>Bacillales</taxon>
        <taxon>Bacillaceae</taxon>
        <taxon>Bacillus</taxon>
    </lineage>
</organism>
<gene>
    <name evidence="1" type="ORF">M0696_13520</name>
</gene>
<keyword evidence="2" id="KW-1185">Reference proteome</keyword>
<name>A0ACD3ZVB1_9BACI</name>